<evidence type="ECO:0000313" key="2">
    <source>
        <dbReference type="Proteomes" id="UP000663297"/>
    </source>
</evidence>
<dbReference type="EMBL" id="CP064747">
    <property type="protein sequence ID" value="QPC57858.1"/>
    <property type="molecule type" value="Genomic_DNA"/>
</dbReference>
<dbReference type="Proteomes" id="UP000663297">
    <property type="component" value="Chromosome 1"/>
</dbReference>
<proteinExistence type="predicted"/>
<gene>
    <name evidence="1" type="ORF">HYE67_000089</name>
</gene>
<sequence length="62" mass="7026">MCTQVNMSYRCIKCNIEMRQGKDYKMCSKGRKANKWGACGMSAVEMRPIPDGTCGECLKKQK</sequence>
<protein>
    <submittedName>
        <fullName evidence="1">Uncharacterized protein</fullName>
    </submittedName>
</protein>
<reference evidence="1" key="1">
    <citation type="submission" date="2020-11" db="EMBL/GenBank/DDBJ databases">
        <title>The chromosome-scale genome resource for two endophytic Fusarium species: F. culmorum and F. pseudograminearum.</title>
        <authorList>
            <person name="Yuan Z."/>
        </authorList>
    </citation>
    <scope>NUCLEOTIDE SEQUENCE</scope>
    <source>
        <strain evidence="1">Class2-1B</strain>
    </source>
</reference>
<accession>A0A7S8CX61</accession>
<evidence type="ECO:0000313" key="1">
    <source>
        <dbReference type="EMBL" id="QPC57858.1"/>
    </source>
</evidence>
<dbReference type="AlphaFoldDB" id="A0A7S8CX61"/>
<name>A0A7S8CX61_FUSCU</name>
<organism evidence="1 2">
    <name type="scientific">Fusarium culmorum</name>
    <dbReference type="NCBI Taxonomy" id="5516"/>
    <lineage>
        <taxon>Eukaryota</taxon>
        <taxon>Fungi</taxon>
        <taxon>Dikarya</taxon>
        <taxon>Ascomycota</taxon>
        <taxon>Pezizomycotina</taxon>
        <taxon>Sordariomycetes</taxon>
        <taxon>Hypocreomycetidae</taxon>
        <taxon>Hypocreales</taxon>
        <taxon>Nectriaceae</taxon>
        <taxon>Fusarium</taxon>
    </lineage>
</organism>